<dbReference type="STRING" id="293826.Amet_4619"/>
<dbReference type="HOGENOM" id="CLU_1313261_0_0_9"/>
<dbReference type="Proteomes" id="UP000001572">
    <property type="component" value="Chromosome"/>
</dbReference>
<dbReference type="SMART" id="SM00900">
    <property type="entry name" value="FMN_bind"/>
    <property type="match status" value="2"/>
</dbReference>
<dbReference type="EMBL" id="CP000724">
    <property type="protein sequence ID" value="ABR50690.1"/>
    <property type="molecule type" value="Genomic_DNA"/>
</dbReference>
<name>A6TWX2_ALKMQ</name>
<dbReference type="GO" id="GO:0009055">
    <property type="term" value="F:electron transfer activity"/>
    <property type="evidence" value="ECO:0007669"/>
    <property type="project" value="InterPro"/>
</dbReference>
<keyword evidence="2" id="KW-0597">Phosphoprotein</keyword>
<dbReference type="RefSeq" id="WP_012065578.1">
    <property type="nucleotide sequence ID" value="NC_009633.1"/>
</dbReference>
<organism evidence="7 8">
    <name type="scientific">Alkaliphilus metalliredigens (strain QYMF)</name>
    <dbReference type="NCBI Taxonomy" id="293826"/>
    <lineage>
        <taxon>Bacteria</taxon>
        <taxon>Bacillati</taxon>
        <taxon>Bacillota</taxon>
        <taxon>Clostridia</taxon>
        <taxon>Peptostreptococcales</taxon>
        <taxon>Natronincolaceae</taxon>
        <taxon>Alkaliphilus</taxon>
    </lineage>
</organism>
<dbReference type="PANTHER" id="PTHR36118:SF1">
    <property type="entry name" value="ION-TRANSLOCATING OXIDOREDUCTASE COMPLEX SUBUNIT G"/>
    <property type="match status" value="1"/>
</dbReference>
<evidence type="ECO:0000259" key="6">
    <source>
        <dbReference type="SMART" id="SM00900"/>
    </source>
</evidence>
<dbReference type="InterPro" id="IPR010209">
    <property type="entry name" value="Ion_transpt_RnfG/RsxG"/>
</dbReference>
<proteinExistence type="predicted"/>
<dbReference type="GO" id="GO:0005886">
    <property type="term" value="C:plasma membrane"/>
    <property type="evidence" value="ECO:0007669"/>
    <property type="project" value="InterPro"/>
</dbReference>
<evidence type="ECO:0000256" key="2">
    <source>
        <dbReference type="ARBA" id="ARBA00022553"/>
    </source>
</evidence>
<keyword evidence="5" id="KW-0249">Electron transport</keyword>
<gene>
    <name evidence="7" type="ordered locus">Amet_4619</name>
</gene>
<dbReference type="InterPro" id="IPR007329">
    <property type="entry name" value="FMN-bd"/>
</dbReference>
<dbReference type="AlphaFoldDB" id="A6TWX2"/>
<keyword evidence="8" id="KW-1185">Reference proteome</keyword>
<dbReference type="Gene3D" id="3.90.1010.20">
    <property type="match status" value="2"/>
</dbReference>
<evidence type="ECO:0000256" key="3">
    <source>
        <dbReference type="ARBA" id="ARBA00022630"/>
    </source>
</evidence>
<keyword evidence="4" id="KW-0288">FMN</keyword>
<accession>A6TWX2</accession>
<dbReference type="GO" id="GO:0010181">
    <property type="term" value="F:FMN binding"/>
    <property type="evidence" value="ECO:0007669"/>
    <property type="project" value="InterPro"/>
</dbReference>
<feature type="domain" description="FMN-binding" evidence="6">
    <location>
        <begin position="47"/>
        <end position="121"/>
    </location>
</feature>
<feature type="domain" description="FMN-binding" evidence="6">
    <location>
        <begin position="137"/>
        <end position="209"/>
    </location>
</feature>
<evidence type="ECO:0000313" key="8">
    <source>
        <dbReference type="Proteomes" id="UP000001572"/>
    </source>
</evidence>
<dbReference type="GO" id="GO:0022900">
    <property type="term" value="P:electron transport chain"/>
    <property type="evidence" value="ECO:0007669"/>
    <property type="project" value="InterPro"/>
</dbReference>
<protein>
    <submittedName>
        <fullName evidence="7">FMN-binding domain protein</fullName>
    </submittedName>
</protein>
<dbReference type="OrthoDB" id="9806398at2"/>
<evidence type="ECO:0000256" key="4">
    <source>
        <dbReference type="ARBA" id="ARBA00022643"/>
    </source>
</evidence>
<sequence length="209" mass="21328">MDKKQKIAIILLPLMAIALLMGVTAMTGAEEIAGGYSDGTYTGTGKGYGGDIVVTVEVANERIASISIDEHGETPGIGDTAAEGVAEQIIASQELEVEIVTGATMSSEGLMEAVRNALAEAGGTSFPDGTHEGMASGFGGDIKVTVDVSGGKIVSINFDEMDETPGIGDTAAEQVAQQIKDTQSLEVEVVTGATMTSVAVMEAIENALN</sequence>
<reference evidence="8" key="1">
    <citation type="journal article" date="2016" name="Genome Announc.">
        <title>Complete genome sequence of Alkaliphilus metalliredigens strain QYMF, an alkaliphilic and metal-reducing bacterium isolated from borax-contaminated leachate ponds.</title>
        <authorList>
            <person name="Hwang C."/>
            <person name="Copeland A."/>
            <person name="Lucas S."/>
            <person name="Lapidus A."/>
            <person name="Barry K."/>
            <person name="Detter J.C."/>
            <person name="Glavina Del Rio T."/>
            <person name="Hammon N."/>
            <person name="Israni S."/>
            <person name="Dalin E."/>
            <person name="Tice H."/>
            <person name="Pitluck S."/>
            <person name="Chertkov O."/>
            <person name="Brettin T."/>
            <person name="Bruce D."/>
            <person name="Han C."/>
            <person name="Schmutz J."/>
            <person name="Larimer F."/>
            <person name="Land M.L."/>
            <person name="Hauser L."/>
            <person name="Kyrpides N."/>
            <person name="Mikhailova N."/>
            <person name="Ye Q."/>
            <person name="Zhou J."/>
            <person name="Richardson P."/>
            <person name="Fields M.W."/>
        </authorList>
    </citation>
    <scope>NUCLEOTIDE SEQUENCE [LARGE SCALE GENOMIC DNA]</scope>
    <source>
        <strain evidence="8">QYMF</strain>
    </source>
</reference>
<keyword evidence="3" id="KW-0285">Flavoprotein</keyword>
<dbReference type="PANTHER" id="PTHR36118">
    <property type="entry name" value="ION-TRANSLOCATING OXIDOREDUCTASE COMPLEX SUBUNIT G"/>
    <property type="match status" value="1"/>
</dbReference>
<keyword evidence="1" id="KW-0813">Transport</keyword>
<evidence type="ECO:0000313" key="7">
    <source>
        <dbReference type="EMBL" id="ABR50690.1"/>
    </source>
</evidence>
<dbReference type="Pfam" id="PF04205">
    <property type="entry name" value="FMN_bind"/>
    <property type="match status" value="2"/>
</dbReference>
<dbReference type="eggNOG" id="COG3976">
    <property type="taxonomic scope" value="Bacteria"/>
</dbReference>
<evidence type="ECO:0000256" key="5">
    <source>
        <dbReference type="ARBA" id="ARBA00022982"/>
    </source>
</evidence>
<dbReference type="KEGG" id="amt:Amet_4619"/>
<evidence type="ECO:0000256" key="1">
    <source>
        <dbReference type="ARBA" id="ARBA00022448"/>
    </source>
</evidence>